<reference evidence="8" key="3">
    <citation type="submission" date="2022-11" db="EMBL/GenBank/DDBJ databases">
        <title>Streptococcus macedonicus and Acinetobacter baumannii: co-inhabitants of the cheese production environment.</title>
        <authorList>
            <person name="Johnson J."/>
            <person name="Curtin C."/>
            <person name="Waite-Cusic J."/>
        </authorList>
    </citation>
    <scope>NUCLEOTIDE SEQUENCE [LARGE SCALE GENOMIC DNA]</scope>
    <source>
        <strain evidence="8">E28</strain>
    </source>
</reference>
<keyword evidence="8" id="KW-1185">Reference proteome</keyword>
<keyword evidence="5" id="KW-0067">ATP-binding</keyword>
<keyword evidence="5" id="KW-0378">Hydrolase</keyword>
<evidence type="ECO:0000313" key="4">
    <source>
        <dbReference type="EMBL" id="MCW8677639.1"/>
    </source>
</evidence>
<reference evidence="5 7" key="1">
    <citation type="submission" date="2017-10" db="EMBL/GenBank/DDBJ databases">
        <title>Whole-genome sequence of three Streptococcus macedonicus strains isolated from Italian cheeses of the Veneto region.</title>
        <authorList>
            <person name="Treu L."/>
            <person name="De Diego-Diaz B."/>
            <person name="Papadimitriou K."/>
            <person name="Tsakalidou E."/>
            <person name="Corich V."/>
            <person name="Giacomini A."/>
        </authorList>
    </citation>
    <scope>NUCLEOTIDE SEQUENCE [LARGE SCALE GENOMIC DNA]</scope>
    <source>
        <strain evidence="5 7">27MV</strain>
    </source>
</reference>
<dbReference type="EMBL" id="JAPHJC010000010">
    <property type="protein sequence ID" value="MCW8677639.1"/>
    <property type="molecule type" value="Genomic_DNA"/>
</dbReference>
<keyword evidence="5" id="KW-0547">Nucleotide-binding</keyword>
<comment type="similarity">
    <text evidence="1">Belongs to the DnaB/DnaD family.</text>
</comment>
<reference evidence="6" key="2">
    <citation type="submission" date="2022-11" db="EMBL/GenBank/DDBJ databases">
        <title>Streptococcus macedonicus and Acinetobacter baumannii: co-inhabitants of the cheese production environment.</title>
        <authorList>
            <person name="Johnson J."/>
        </authorList>
    </citation>
    <scope>NUCLEOTIDE SEQUENCE</scope>
    <source>
        <strain evidence="6">E37</strain>
    </source>
</reference>
<gene>
    <name evidence="5" type="ORF">CS010_10665</name>
    <name evidence="6" type="ORF">OQG81_10010</name>
    <name evidence="4" type="ORF">OQH01_03645</name>
</gene>
<evidence type="ECO:0000259" key="3">
    <source>
        <dbReference type="Pfam" id="PF25888"/>
    </source>
</evidence>
<dbReference type="EMBL" id="CP113440">
    <property type="protein sequence ID" value="WAK63014.1"/>
    <property type="molecule type" value="Genomic_DNA"/>
</dbReference>
<sequence>MRPIDEFSYIKNNKVLLDSDSLSQLYHPVIGNHAVLLYDYLLAFFDDGVKRHKFSEILNHLQLSMRQVEEAFAILTAVDLLILYQTRDAYVLKLQPALDRETFLSNPVYRRLLEQEIGDVAVAELDIKIPQGARDISKKFSDIFSAGELPKPKANVSKNHFDLDSFERLMLRDGLQFKDEKADVVSIYSLADKYTMNWFDTYHLAKSTAINGKISPQRMTVQLEQPKNAKSQGQSKEQFDTKEQVIIREAKQANAREFLEKIKAPRRAVVTESERKLLEELANMSFLDEVINVMVLYTLNKTQSANLNKPYIMKVANDFAYQNITTAEAAVLKMRSFAQRNKEDRKAQAKVAKSNVPEWTAKEYKHVATAEEKAKLEELKRSMLED</sequence>
<dbReference type="RefSeq" id="WP_058621434.1">
    <property type="nucleotide sequence ID" value="NZ_CP113440.1"/>
</dbReference>
<proteinExistence type="inferred from homology"/>
<evidence type="ECO:0000313" key="8">
    <source>
        <dbReference type="Proteomes" id="UP001209889"/>
    </source>
</evidence>
<reference evidence="4" key="6">
    <citation type="submission" date="2024-05" db="EMBL/GenBank/DDBJ databases">
        <title>Streptococcus macedonicus and Acinetobacter baumannii: co-inhabitants of the cheese production environment.</title>
        <authorList>
            <person name="Johnson J."/>
            <person name="Curtin C."/>
            <person name="Waite-Cusic J."/>
        </authorList>
    </citation>
    <scope>NUCLEOTIDE SEQUENCE</scope>
    <source>
        <strain evidence="4">E28</strain>
    </source>
</reference>
<name>A0A2G3NPN5_STRMC</name>
<reference evidence="8" key="5">
    <citation type="submission" date="2023-07" db="EMBL/GenBank/DDBJ databases">
        <title>Streptococcus macedonicus and Acinetobacter baumannii: co-inhabitants of the cheese production environment.</title>
        <authorList>
            <person name="Johnson J."/>
            <person name="Curtin C."/>
            <person name="Waite-Cusic J."/>
        </authorList>
    </citation>
    <scope>NUCLEOTIDE SEQUENCE [LARGE SCALE GENOMIC DNA]</scope>
    <source>
        <strain evidence="8">E28</strain>
    </source>
</reference>
<evidence type="ECO:0000313" key="5">
    <source>
        <dbReference type="EMBL" id="PHV55483.1"/>
    </source>
</evidence>
<dbReference type="Proteomes" id="UP001156410">
    <property type="component" value="Chromosome"/>
</dbReference>
<dbReference type="EMBL" id="PEBM01000068">
    <property type="protein sequence ID" value="PHV55483.1"/>
    <property type="molecule type" value="Genomic_DNA"/>
</dbReference>
<evidence type="ECO:0000313" key="7">
    <source>
        <dbReference type="Proteomes" id="UP000222913"/>
    </source>
</evidence>
<keyword evidence="5" id="KW-0347">Helicase</keyword>
<dbReference type="InterPro" id="IPR006343">
    <property type="entry name" value="DnaB/C_C"/>
</dbReference>
<evidence type="ECO:0000259" key="2">
    <source>
        <dbReference type="Pfam" id="PF07261"/>
    </source>
</evidence>
<feature type="domain" description="DnaB/C C-terminal" evidence="2">
    <location>
        <begin position="269"/>
        <end position="330"/>
    </location>
</feature>
<dbReference type="AlphaFoldDB" id="A0A2G3NPN5"/>
<reference evidence="4" key="4">
    <citation type="submission" date="2022-11" db="EMBL/GenBank/DDBJ databases">
        <authorList>
            <person name="Johnson J.D."/>
        </authorList>
    </citation>
    <scope>NUCLEOTIDE SEQUENCE</scope>
    <source>
        <strain evidence="4">E28</strain>
        <strain evidence="6">E37</strain>
    </source>
</reference>
<dbReference type="Pfam" id="PF25888">
    <property type="entry name" value="WHD_DnaB"/>
    <property type="match status" value="1"/>
</dbReference>
<dbReference type="InterPro" id="IPR058660">
    <property type="entry name" value="WHD_DnaB"/>
</dbReference>
<evidence type="ECO:0000313" key="6">
    <source>
        <dbReference type="EMBL" id="WAK63014.1"/>
    </source>
</evidence>
<dbReference type="Pfam" id="PF07261">
    <property type="entry name" value="DnaB_2"/>
    <property type="match status" value="1"/>
</dbReference>
<dbReference type="Proteomes" id="UP000222913">
    <property type="component" value="Unassembled WGS sequence"/>
</dbReference>
<organism evidence="5 7">
    <name type="scientific">Streptococcus macedonicus</name>
    <name type="common">Streptococcus gallolyticus macedonicus</name>
    <dbReference type="NCBI Taxonomy" id="59310"/>
    <lineage>
        <taxon>Bacteria</taxon>
        <taxon>Bacillati</taxon>
        <taxon>Bacillota</taxon>
        <taxon>Bacilli</taxon>
        <taxon>Lactobacillales</taxon>
        <taxon>Streptococcaceae</taxon>
        <taxon>Streptococcus</taxon>
    </lineage>
</organism>
<dbReference type="Proteomes" id="UP001209889">
    <property type="component" value="Unassembled WGS sequence"/>
</dbReference>
<evidence type="ECO:0000256" key="1">
    <source>
        <dbReference type="ARBA" id="ARBA00093462"/>
    </source>
</evidence>
<feature type="domain" description="Replicative helicase loading/DNA remodeling protein DnaB N-terminal winged helix" evidence="3">
    <location>
        <begin position="1"/>
        <end position="225"/>
    </location>
</feature>
<dbReference type="GO" id="GO:0004386">
    <property type="term" value="F:helicase activity"/>
    <property type="evidence" value="ECO:0007669"/>
    <property type="project" value="UniProtKB-KW"/>
</dbReference>
<protein>
    <submittedName>
        <fullName evidence="4">DnaD domain protein</fullName>
    </submittedName>
    <submittedName>
        <fullName evidence="5">Helicase loader</fullName>
    </submittedName>
</protein>
<accession>A0A2G3NPN5</accession>